<accession>A0A8S5P1V1</accession>
<reference evidence="1" key="1">
    <citation type="journal article" date="2021" name="Proc. Natl. Acad. Sci. U.S.A.">
        <title>A Catalog of Tens of Thousands of Viruses from Human Metagenomes Reveals Hidden Associations with Chronic Diseases.</title>
        <authorList>
            <person name="Tisza M.J."/>
            <person name="Buck C.B."/>
        </authorList>
    </citation>
    <scope>NUCLEOTIDE SEQUENCE</scope>
    <source>
        <strain evidence="1">CtLnO19</strain>
    </source>
</reference>
<evidence type="ECO:0000313" key="1">
    <source>
        <dbReference type="EMBL" id="DAE00401.1"/>
    </source>
</evidence>
<name>A0A8S5P1V1_9CAUD</name>
<sequence length="486" mass="54405">MFDQKLLHLSNEVVKNTMLPNKKLRAKPGTPLDYIVNSVLPAEAELNTESLNQALSCVIDKSNAPFSFTGSKVLHVVLDQIDDQYIKPLRQQLKFTRNTVNPVIQDAVKRVETILNERSVPNTSFTLHKINVPDFLYGRLLNYIEGFAVSLTAGQQGPDFKPTLSHVDANEIAQLCQSDFEEVNEGILQLAEEWKAIEGTDLFNAVFTNFLLAPNHVVAQMMPSHRNFMQAIVAFLVADKLVKEPIASMNISSENLNVWGAFFRNACARIIKLYLGMFSSAVRTKTLVRAVDKENKVIEVYAPVYEEFDSTEKADILMGILHSTTPNSFKSLEAVVENSEVLVNRGKVAAELSVRTEKNRLATRHNDVILQVIIQLVEEAKASDENSDLRSFIDITKPAFEYRPIVNKFLNDTYPGNSILKTDLRLVIAEVVCHCFFKDTMASVILRRLIEVEVERPDATPAAIVSIGLIALLTEWVAGQIELVDC</sequence>
<organism evidence="1">
    <name type="scientific">Myoviridae sp. ctLnO19</name>
    <dbReference type="NCBI Taxonomy" id="2825085"/>
    <lineage>
        <taxon>Viruses</taxon>
        <taxon>Duplodnaviria</taxon>
        <taxon>Heunggongvirae</taxon>
        <taxon>Uroviricota</taxon>
        <taxon>Caudoviricetes</taxon>
    </lineage>
</organism>
<dbReference type="EMBL" id="BK015301">
    <property type="protein sequence ID" value="DAE00401.1"/>
    <property type="molecule type" value="Genomic_DNA"/>
</dbReference>
<protein>
    <submittedName>
        <fullName evidence="1">Uncharacterized protein</fullName>
    </submittedName>
</protein>
<proteinExistence type="predicted"/>